<dbReference type="PANTHER" id="PTHR34075">
    <property type="entry name" value="BLR3430 PROTEIN"/>
    <property type="match status" value="1"/>
</dbReference>
<feature type="domain" description="ChsH2 rubredoxin-like zinc ribbon" evidence="2">
    <location>
        <begin position="17"/>
        <end position="47"/>
    </location>
</feature>
<dbReference type="PANTHER" id="PTHR34075:SF5">
    <property type="entry name" value="BLR3430 PROTEIN"/>
    <property type="match status" value="1"/>
</dbReference>
<keyword evidence="3" id="KW-0238">DNA-binding</keyword>
<evidence type="ECO:0000259" key="1">
    <source>
        <dbReference type="Pfam" id="PF01796"/>
    </source>
</evidence>
<feature type="domain" description="ChsH2 C-terminal OB-fold" evidence="1">
    <location>
        <begin position="57"/>
        <end position="112"/>
    </location>
</feature>
<dbReference type="RefSeq" id="WP_088604370.1">
    <property type="nucleotide sequence ID" value="NZ_NJIH01000008.1"/>
</dbReference>
<gene>
    <name evidence="3" type="ORF">CEY11_15130</name>
</gene>
<dbReference type="InterPro" id="IPR002878">
    <property type="entry name" value="ChsH2_C"/>
</dbReference>
<reference evidence="4" key="1">
    <citation type="submission" date="2017-06" db="EMBL/GenBank/DDBJ databases">
        <title>Herbaspirillum phytohormonus sp. nov., isolated from the root nodule of Robinia pseudoacacia in lead-zinc mine.</title>
        <authorList>
            <person name="Fan M."/>
            <person name="Lin Y."/>
        </authorList>
    </citation>
    <scope>NUCLEOTIDE SEQUENCE [LARGE SCALE GENOMIC DNA]</scope>
    <source>
        <strain evidence="4">SC-089</strain>
    </source>
</reference>
<dbReference type="SUPFAM" id="SSF50249">
    <property type="entry name" value="Nucleic acid-binding proteins"/>
    <property type="match status" value="1"/>
</dbReference>
<evidence type="ECO:0000313" key="4">
    <source>
        <dbReference type="Proteomes" id="UP000214603"/>
    </source>
</evidence>
<dbReference type="OrthoDB" id="5514845at2"/>
<dbReference type="AlphaFoldDB" id="A0A225MHP8"/>
<dbReference type="InterPro" id="IPR022002">
    <property type="entry name" value="ChsH2_Znr"/>
</dbReference>
<evidence type="ECO:0000313" key="3">
    <source>
        <dbReference type="EMBL" id="OWT58459.1"/>
    </source>
</evidence>
<dbReference type="Pfam" id="PF01796">
    <property type="entry name" value="OB_ChsH2_C"/>
    <property type="match status" value="1"/>
</dbReference>
<protein>
    <submittedName>
        <fullName evidence="3">DNA-binding protein</fullName>
    </submittedName>
</protein>
<dbReference type="InterPro" id="IPR012340">
    <property type="entry name" value="NA-bd_OB-fold"/>
</dbReference>
<dbReference type="Proteomes" id="UP000214603">
    <property type="component" value="Unassembled WGS sequence"/>
</dbReference>
<sequence length="131" mass="14663">MPDTEPAPAGADCHFRQQLEQGKFVIQRCSACRRSIFYPRMLCPHCGCAQLEWFSPSGLGTVYSSTVIRRKSEDGGDYNVALVDLEEGPRIMSRVETVPPEQVAIGMRVEVRVIDDENGKLLVFTPHRGRP</sequence>
<keyword evidence="4" id="KW-1185">Reference proteome</keyword>
<proteinExistence type="predicted"/>
<name>A0A225MHP8_9BURK</name>
<dbReference type="Pfam" id="PF12172">
    <property type="entry name" value="zf-ChsH2"/>
    <property type="match status" value="1"/>
</dbReference>
<dbReference type="EMBL" id="NJIH01000008">
    <property type="protein sequence ID" value="OWT58459.1"/>
    <property type="molecule type" value="Genomic_DNA"/>
</dbReference>
<organism evidence="3 4">
    <name type="scientific">Candidimonas nitroreducens</name>
    <dbReference type="NCBI Taxonomy" id="683354"/>
    <lineage>
        <taxon>Bacteria</taxon>
        <taxon>Pseudomonadati</taxon>
        <taxon>Pseudomonadota</taxon>
        <taxon>Betaproteobacteria</taxon>
        <taxon>Burkholderiales</taxon>
        <taxon>Alcaligenaceae</taxon>
        <taxon>Candidimonas</taxon>
    </lineage>
</organism>
<dbReference type="GO" id="GO:0003677">
    <property type="term" value="F:DNA binding"/>
    <property type="evidence" value="ECO:0007669"/>
    <property type="project" value="UniProtKB-KW"/>
</dbReference>
<evidence type="ECO:0000259" key="2">
    <source>
        <dbReference type="Pfam" id="PF12172"/>
    </source>
</evidence>
<accession>A0A225MHP8</accession>
<dbReference type="Gene3D" id="6.10.30.10">
    <property type="match status" value="1"/>
</dbReference>
<dbReference type="InterPro" id="IPR052513">
    <property type="entry name" value="Thioester_dehydratase-like"/>
</dbReference>
<comment type="caution">
    <text evidence="3">The sequence shown here is derived from an EMBL/GenBank/DDBJ whole genome shotgun (WGS) entry which is preliminary data.</text>
</comment>